<name>A0ABQ3AVZ7_9ACTN</name>
<evidence type="ECO:0000313" key="2">
    <source>
        <dbReference type="EMBL" id="GGY69645.1"/>
    </source>
</evidence>
<accession>A0ABQ3AVZ7</accession>
<sequence length="141" mass="14825">MTRTKKTAIRARSGRLVALGALGLATVTLAATPAFAKGSVDISAQRTAHVGETYRVTGHGIDNAAPYLRACLENRSSAETWQQISCGSGVTAGTEAQDVTQIKAAHTGIVEYRAVVYGLTSPTGRHPVRERTSDTATVSVR</sequence>
<proteinExistence type="predicted"/>
<feature type="chain" id="PRO_5045122041" description="Secreted protein" evidence="1">
    <location>
        <begin position="37"/>
        <end position="141"/>
    </location>
</feature>
<gene>
    <name evidence="2" type="ORF">GCM10010326_74890</name>
</gene>
<reference evidence="3" key="1">
    <citation type="journal article" date="2019" name="Int. J. Syst. Evol. Microbiol.">
        <title>The Global Catalogue of Microorganisms (GCM) 10K type strain sequencing project: providing services to taxonomists for standard genome sequencing and annotation.</title>
        <authorList>
            <consortium name="The Broad Institute Genomics Platform"/>
            <consortium name="The Broad Institute Genome Sequencing Center for Infectious Disease"/>
            <person name="Wu L."/>
            <person name="Ma J."/>
        </authorList>
    </citation>
    <scope>NUCLEOTIDE SEQUENCE [LARGE SCALE GENOMIC DNA]</scope>
    <source>
        <strain evidence="3">JCM 4594</strain>
    </source>
</reference>
<protein>
    <recommendedName>
        <fullName evidence="4">Secreted protein</fullName>
    </recommendedName>
</protein>
<dbReference type="RefSeq" id="WP_190029454.1">
    <property type="nucleotide sequence ID" value="NZ_BMUU01000022.1"/>
</dbReference>
<evidence type="ECO:0008006" key="4">
    <source>
        <dbReference type="Google" id="ProtNLM"/>
    </source>
</evidence>
<comment type="caution">
    <text evidence="2">The sequence shown here is derived from an EMBL/GenBank/DDBJ whole genome shotgun (WGS) entry which is preliminary data.</text>
</comment>
<dbReference type="GeneID" id="96295328"/>
<dbReference type="EMBL" id="BMUU01000022">
    <property type="protein sequence ID" value="GGY69645.1"/>
    <property type="molecule type" value="Genomic_DNA"/>
</dbReference>
<feature type="signal peptide" evidence="1">
    <location>
        <begin position="1"/>
        <end position="36"/>
    </location>
</feature>
<keyword evidence="1" id="KW-0732">Signal</keyword>
<organism evidence="2 3">
    <name type="scientific">Streptomyces xanthochromogenes</name>
    <dbReference type="NCBI Taxonomy" id="67384"/>
    <lineage>
        <taxon>Bacteria</taxon>
        <taxon>Bacillati</taxon>
        <taxon>Actinomycetota</taxon>
        <taxon>Actinomycetes</taxon>
        <taxon>Kitasatosporales</taxon>
        <taxon>Streptomycetaceae</taxon>
        <taxon>Streptomyces</taxon>
    </lineage>
</organism>
<keyword evidence="3" id="KW-1185">Reference proteome</keyword>
<evidence type="ECO:0000313" key="3">
    <source>
        <dbReference type="Proteomes" id="UP000600946"/>
    </source>
</evidence>
<dbReference type="Proteomes" id="UP000600946">
    <property type="component" value="Unassembled WGS sequence"/>
</dbReference>
<evidence type="ECO:0000256" key="1">
    <source>
        <dbReference type="SAM" id="SignalP"/>
    </source>
</evidence>